<evidence type="ECO:0000313" key="2">
    <source>
        <dbReference type="EMBL" id="MFC6387908.1"/>
    </source>
</evidence>
<organism evidence="2 3">
    <name type="scientific">Methylorubrum zatmanii</name>
    <dbReference type="NCBI Taxonomy" id="29429"/>
    <lineage>
        <taxon>Bacteria</taxon>
        <taxon>Pseudomonadati</taxon>
        <taxon>Pseudomonadota</taxon>
        <taxon>Alphaproteobacteria</taxon>
        <taxon>Hyphomicrobiales</taxon>
        <taxon>Methylobacteriaceae</taxon>
        <taxon>Methylorubrum</taxon>
    </lineage>
</organism>
<evidence type="ECO:0000313" key="3">
    <source>
        <dbReference type="Proteomes" id="UP001596237"/>
    </source>
</evidence>
<dbReference type="RefSeq" id="WP_192285284.1">
    <property type="nucleotide sequence ID" value="NZ_JBHSTT010000006.1"/>
</dbReference>
<evidence type="ECO:0008006" key="4">
    <source>
        <dbReference type="Google" id="ProtNLM"/>
    </source>
</evidence>
<evidence type="ECO:0000256" key="1">
    <source>
        <dbReference type="SAM" id="MobiDB-lite"/>
    </source>
</evidence>
<protein>
    <recommendedName>
        <fullName evidence="4">ATPase</fullName>
    </recommendedName>
</protein>
<feature type="region of interest" description="Disordered" evidence="1">
    <location>
        <begin position="128"/>
        <end position="156"/>
    </location>
</feature>
<keyword evidence="3" id="KW-1185">Reference proteome</keyword>
<gene>
    <name evidence="2" type="ORF">ACFQDP_00860</name>
</gene>
<accession>A0ABW1WH85</accession>
<dbReference type="EMBL" id="JBHSTT010000006">
    <property type="protein sequence ID" value="MFC6387908.1"/>
    <property type="molecule type" value="Genomic_DNA"/>
</dbReference>
<comment type="caution">
    <text evidence="2">The sequence shown here is derived from an EMBL/GenBank/DDBJ whole genome shotgun (WGS) entry which is preliminary data.</text>
</comment>
<name>A0ABW1WH85_9HYPH</name>
<feature type="compositionally biased region" description="Low complexity" evidence="1">
    <location>
        <begin position="136"/>
        <end position="145"/>
    </location>
</feature>
<proteinExistence type="predicted"/>
<dbReference type="Proteomes" id="UP001596237">
    <property type="component" value="Unassembled WGS sequence"/>
</dbReference>
<sequence length="156" mass="17448">MPLRDLFEWARSLFAERQPTIEPPAPAALTEAAPAPVYDGAALQASLTETRRRLAVADHRLRILEGSNRTAIRAFRRIMQEREQLVAAREAAEAERAIAVGDRQRTMMLNDHLLSELRASEEARLRLEEENRRLSRPAPAAAPAAEPRLRTGSGHL</sequence>
<reference evidence="3" key="1">
    <citation type="journal article" date="2019" name="Int. J. Syst. Evol. Microbiol.">
        <title>The Global Catalogue of Microorganisms (GCM) 10K type strain sequencing project: providing services to taxonomists for standard genome sequencing and annotation.</title>
        <authorList>
            <consortium name="The Broad Institute Genomics Platform"/>
            <consortium name="The Broad Institute Genome Sequencing Center for Infectious Disease"/>
            <person name="Wu L."/>
            <person name="Ma J."/>
        </authorList>
    </citation>
    <scope>NUCLEOTIDE SEQUENCE [LARGE SCALE GENOMIC DNA]</scope>
    <source>
        <strain evidence="3">CCUG 36916</strain>
    </source>
</reference>